<gene>
    <name evidence="1" type="ORF">ccrud_05660</name>
</gene>
<reference evidence="1 2" key="1">
    <citation type="submission" date="2016-05" db="EMBL/GenBank/DDBJ databases">
        <title>Complete genome sequence of Corynebacterium crudilactis, a new Corynebacterium species isolated from raw cow's milk.</title>
        <authorList>
            <person name="Christian R."/>
            <person name="Zimmermann J."/>
            <person name="Lipski A."/>
            <person name="Kalinowski J."/>
        </authorList>
    </citation>
    <scope>NUCLEOTIDE SEQUENCE [LARGE SCALE GENOMIC DNA]</scope>
    <source>
        <strain evidence="1 2">JZ16</strain>
    </source>
</reference>
<evidence type="ECO:0000313" key="2">
    <source>
        <dbReference type="Proteomes" id="UP000076929"/>
    </source>
</evidence>
<protein>
    <submittedName>
        <fullName evidence="1">Uncharacterized protein</fullName>
    </submittedName>
</protein>
<dbReference type="KEGG" id="ccjz:ccrud_05660"/>
<organism evidence="1 2">
    <name type="scientific">Corynebacterium crudilactis</name>
    <dbReference type="NCBI Taxonomy" id="1652495"/>
    <lineage>
        <taxon>Bacteria</taxon>
        <taxon>Bacillati</taxon>
        <taxon>Actinomycetota</taxon>
        <taxon>Actinomycetes</taxon>
        <taxon>Mycobacteriales</taxon>
        <taxon>Corynebacteriaceae</taxon>
        <taxon>Corynebacterium</taxon>
    </lineage>
</organism>
<dbReference type="RefSeq" id="WP_066565246.1">
    <property type="nucleotide sequence ID" value="NZ_CP015622.1"/>
</dbReference>
<accession>A0A172QST9</accession>
<dbReference type="OrthoDB" id="4408402at2"/>
<dbReference type="EMBL" id="CP015622">
    <property type="protein sequence ID" value="ANE03746.1"/>
    <property type="molecule type" value="Genomic_DNA"/>
</dbReference>
<keyword evidence="2" id="KW-1185">Reference proteome</keyword>
<sequence length="141" mass="15364">MKAQTVETKKANELRLLTATVYFKALRTASDVSLKIDPLAPVIPITTRTSVAELRADAQEHINNGATRVMIPVISPSNFTLSVVTLDNIGINALDHTSGEAAHSLLEIHTPKRSWPLSELYSNDNDGLAQVSRCFARLLAN</sequence>
<dbReference type="AlphaFoldDB" id="A0A172QST9"/>
<evidence type="ECO:0000313" key="1">
    <source>
        <dbReference type="EMBL" id="ANE03746.1"/>
    </source>
</evidence>
<proteinExistence type="predicted"/>
<name>A0A172QST9_9CORY</name>
<dbReference type="Proteomes" id="UP000076929">
    <property type="component" value="Chromosome"/>
</dbReference>